<reference evidence="10 11" key="1">
    <citation type="submission" date="2024-01" db="EMBL/GenBank/DDBJ databases">
        <title>Genome assemblies of Stephania.</title>
        <authorList>
            <person name="Yang L."/>
        </authorList>
    </citation>
    <scope>NUCLEOTIDE SEQUENCE [LARGE SCALE GENOMIC DNA]</scope>
    <source>
        <strain evidence="10">QJT</strain>
        <tissue evidence="10">Leaf</tissue>
    </source>
</reference>
<sequence>MHTSGQNATSDVYSGHRRRAETVLLATLIFLIVLIVVSHEIISIEGRIFKESRSSEKTECKKCVILRAKKEHSIGGILAKEHSMERVGGILAREASSLKRQQEDYRPTNPGHSPGIGH</sequence>
<dbReference type="GO" id="GO:2000280">
    <property type="term" value="P:regulation of root development"/>
    <property type="evidence" value="ECO:0007669"/>
    <property type="project" value="TreeGrafter"/>
</dbReference>
<comment type="caution">
    <text evidence="10">The sequence shown here is derived from an EMBL/GenBank/DDBJ whole genome shotgun (WGS) entry which is preliminary data.</text>
</comment>
<evidence type="ECO:0000256" key="7">
    <source>
        <dbReference type="ARBA" id="ARBA00023278"/>
    </source>
</evidence>
<organism evidence="10 11">
    <name type="scientific">Stephania japonica</name>
    <dbReference type="NCBI Taxonomy" id="461633"/>
    <lineage>
        <taxon>Eukaryota</taxon>
        <taxon>Viridiplantae</taxon>
        <taxon>Streptophyta</taxon>
        <taxon>Embryophyta</taxon>
        <taxon>Tracheophyta</taxon>
        <taxon>Spermatophyta</taxon>
        <taxon>Magnoliopsida</taxon>
        <taxon>Ranunculales</taxon>
        <taxon>Menispermaceae</taxon>
        <taxon>Menispermoideae</taxon>
        <taxon>Cissampelideae</taxon>
        <taxon>Stephania</taxon>
    </lineage>
</organism>
<dbReference type="GO" id="GO:1901371">
    <property type="term" value="P:regulation of leaf morphogenesis"/>
    <property type="evidence" value="ECO:0007669"/>
    <property type="project" value="TreeGrafter"/>
</dbReference>
<keyword evidence="7" id="KW-0379">Hydroxylation</keyword>
<gene>
    <name evidence="10" type="ORF">Sjap_022383</name>
</gene>
<keyword evidence="11" id="KW-1185">Reference proteome</keyword>
<dbReference type="GO" id="GO:0048046">
    <property type="term" value="C:apoplast"/>
    <property type="evidence" value="ECO:0007669"/>
    <property type="project" value="UniProtKB-SubCell"/>
</dbReference>
<keyword evidence="9" id="KW-0812">Transmembrane</keyword>
<keyword evidence="5" id="KW-0372">Hormone</keyword>
<dbReference type="GO" id="GO:1902025">
    <property type="term" value="P:nitrate import"/>
    <property type="evidence" value="ECO:0007669"/>
    <property type="project" value="TreeGrafter"/>
</dbReference>
<evidence type="ECO:0000256" key="3">
    <source>
        <dbReference type="ARBA" id="ARBA00022523"/>
    </source>
</evidence>
<evidence type="ECO:0000256" key="6">
    <source>
        <dbReference type="ARBA" id="ARBA00022729"/>
    </source>
</evidence>
<evidence type="ECO:0000256" key="8">
    <source>
        <dbReference type="SAM" id="MobiDB-lite"/>
    </source>
</evidence>
<feature type="region of interest" description="Disordered" evidence="8">
    <location>
        <begin position="96"/>
        <end position="118"/>
    </location>
</feature>
<keyword evidence="6" id="KW-0732">Signal</keyword>
<proteinExistence type="inferred from homology"/>
<keyword evidence="9" id="KW-1133">Transmembrane helix</keyword>
<feature type="compositionally biased region" description="Basic and acidic residues" evidence="8">
    <location>
        <begin position="96"/>
        <end position="106"/>
    </location>
</feature>
<dbReference type="GO" id="GO:0005179">
    <property type="term" value="F:hormone activity"/>
    <property type="evidence" value="ECO:0007669"/>
    <property type="project" value="UniProtKB-KW"/>
</dbReference>
<dbReference type="GO" id="GO:0048364">
    <property type="term" value="P:root development"/>
    <property type="evidence" value="ECO:0007669"/>
    <property type="project" value="InterPro"/>
</dbReference>
<dbReference type="PANTHER" id="PTHR33348">
    <property type="entry name" value="PRECURSOR OF CEP5"/>
    <property type="match status" value="1"/>
</dbReference>
<dbReference type="EMBL" id="JBBNAE010000009">
    <property type="protein sequence ID" value="KAK9096886.1"/>
    <property type="molecule type" value="Genomic_DNA"/>
</dbReference>
<evidence type="ECO:0000256" key="5">
    <source>
        <dbReference type="ARBA" id="ARBA00022702"/>
    </source>
</evidence>
<dbReference type="InterPro" id="IPR033250">
    <property type="entry name" value="CEP"/>
</dbReference>
<evidence type="ECO:0000313" key="11">
    <source>
        <dbReference type="Proteomes" id="UP001417504"/>
    </source>
</evidence>
<keyword evidence="3" id="KW-0052">Apoplast</keyword>
<keyword evidence="9" id="KW-0472">Membrane</keyword>
<comment type="similarity">
    <text evidence="2">Belongs to the C-terminally encoded plant signaling peptide (CEP) family.</text>
</comment>
<evidence type="ECO:0000256" key="4">
    <source>
        <dbReference type="ARBA" id="ARBA00022525"/>
    </source>
</evidence>
<name>A0AAP0HUD5_9MAGN</name>
<protein>
    <submittedName>
        <fullName evidence="10">Uncharacterized protein</fullName>
    </submittedName>
</protein>
<comment type="subcellular location">
    <subcellularLocation>
        <location evidence="1">Secreted</location>
        <location evidence="1">Extracellular space</location>
        <location evidence="1">Apoplast</location>
    </subcellularLocation>
</comment>
<dbReference type="GO" id="GO:0006995">
    <property type="term" value="P:cellular response to nitrogen starvation"/>
    <property type="evidence" value="ECO:0007669"/>
    <property type="project" value="UniProtKB-ARBA"/>
</dbReference>
<evidence type="ECO:0000256" key="1">
    <source>
        <dbReference type="ARBA" id="ARBA00004271"/>
    </source>
</evidence>
<evidence type="ECO:0000256" key="2">
    <source>
        <dbReference type="ARBA" id="ARBA00008963"/>
    </source>
</evidence>
<dbReference type="PANTHER" id="PTHR33348:SF3">
    <property type="entry name" value="PRECURSOR OF CEP1"/>
    <property type="match status" value="1"/>
</dbReference>
<feature type="transmembrane region" description="Helical" evidence="9">
    <location>
        <begin position="23"/>
        <end position="44"/>
    </location>
</feature>
<evidence type="ECO:0000256" key="9">
    <source>
        <dbReference type="SAM" id="Phobius"/>
    </source>
</evidence>
<keyword evidence="4" id="KW-0964">Secreted</keyword>
<accession>A0AAP0HUD5</accession>
<evidence type="ECO:0000313" key="10">
    <source>
        <dbReference type="EMBL" id="KAK9096886.1"/>
    </source>
</evidence>
<dbReference type="AlphaFoldDB" id="A0AAP0HUD5"/>
<dbReference type="Proteomes" id="UP001417504">
    <property type="component" value="Unassembled WGS sequence"/>
</dbReference>